<accession>Q236S4</accession>
<evidence type="ECO:0000256" key="1">
    <source>
        <dbReference type="SAM" id="Coils"/>
    </source>
</evidence>
<dbReference type="InParanoid" id="Q236S4"/>
<gene>
    <name evidence="3" type="ORF">TTHERM_00085240</name>
</gene>
<sequence>MSISFSEIPQVITVEDSPKGRDSSSNIKSDSIKVKVPTLQEKLQNKLKNEENRINEQSKKLLEQLEQNKRNFQLEQIKLHKTLIKQKKQENYQLLKSMSDGQPKHPHDFKKANKELEVFKERGFLLPTIEEARQEQQLEKQKEKFRQTYLKAKAVSQIEIPFFPTTQIPKFFDNIHLMKSAEEGQQVSSQYPTAQKKLGLLVSSNNIKSLQNIHISNDNQRSPEKSVNKGSLMQQSQIEMYHLKPTSANNLALFQQQLHQQNEEISQYKNAKSMNSISSLRRNQYSMSNLSTEAGSQQKNKQWINAYHQKEIFSRPLYNNLDIKLQGNNPHFKPFKPTKTQGYDFNKYISLEAGERDSKSANLKKLQDIQAINFEDEPFEIKPPSQFNSLTRIDNY</sequence>
<feature type="region of interest" description="Disordered" evidence="2">
    <location>
        <begin position="1"/>
        <end position="31"/>
    </location>
</feature>
<feature type="coiled-coil region" evidence="1">
    <location>
        <begin position="40"/>
        <end position="82"/>
    </location>
</feature>
<reference evidence="4" key="1">
    <citation type="journal article" date="2006" name="PLoS Biol.">
        <title>Macronuclear genome sequence of the ciliate Tetrahymena thermophila, a model eukaryote.</title>
        <authorList>
            <person name="Eisen J.A."/>
            <person name="Coyne R.S."/>
            <person name="Wu M."/>
            <person name="Wu D."/>
            <person name="Thiagarajan M."/>
            <person name="Wortman J.R."/>
            <person name="Badger J.H."/>
            <person name="Ren Q."/>
            <person name="Amedeo P."/>
            <person name="Jones K.M."/>
            <person name="Tallon L.J."/>
            <person name="Delcher A.L."/>
            <person name="Salzberg S.L."/>
            <person name="Silva J.C."/>
            <person name="Haas B.J."/>
            <person name="Majoros W.H."/>
            <person name="Farzad M."/>
            <person name="Carlton J.M."/>
            <person name="Smith R.K. Jr."/>
            <person name="Garg J."/>
            <person name="Pearlman R.E."/>
            <person name="Karrer K.M."/>
            <person name="Sun L."/>
            <person name="Manning G."/>
            <person name="Elde N.C."/>
            <person name="Turkewitz A.P."/>
            <person name="Asai D.J."/>
            <person name="Wilkes D.E."/>
            <person name="Wang Y."/>
            <person name="Cai H."/>
            <person name="Collins K."/>
            <person name="Stewart B.A."/>
            <person name="Lee S.R."/>
            <person name="Wilamowska K."/>
            <person name="Weinberg Z."/>
            <person name="Ruzzo W.L."/>
            <person name="Wloga D."/>
            <person name="Gaertig J."/>
            <person name="Frankel J."/>
            <person name="Tsao C.-C."/>
            <person name="Gorovsky M.A."/>
            <person name="Keeling P.J."/>
            <person name="Waller R.F."/>
            <person name="Patron N.J."/>
            <person name="Cherry J.M."/>
            <person name="Stover N.A."/>
            <person name="Krieger C.J."/>
            <person name="del Toro C."/>
            <person name="Ryder H.F."/>
            <person name="Williamson S.C."/>
            <person name="Barbeau R.A."/>
            <person name="Hamilton E.P."/>
            <person name="Orias E."/>
        </authorList>
    </citation>
    <scope>NUCLEOTIDE SEQUENCE [LARGE SCALE GENOMIC DNA]</scope>
    <source>
        <strain evidence="4">SB210</strain>
    </source>
</reference>
<dbReference type="KEGG" id="tet:TTHERM_00085240"/>
<evidence type="ECO:0000256" key="2">
    <source>
        <dbReference type="SAM" id="MobiDB-lite"/>
    </source>
</evidence>
<keyword evidence="4" id="KW-1185">Reference proteome</keyword>
<dbReference type="EMBL" id="GG662749">
    <property type="protein sequence ID" value="EAR92426.1"/>
    <property type="molecule type" value="Genomic_DNA"/>
</dbReference>
<dbReference type="Proteomes" id="UP000009168">
    <property type="component" value="Unassembled WGS sequence"/>
</dbReference>
<proteinExistence type="predicted"/>
<keyword evidence="1" id="KW-0175">Coiled coil</keyword>
<organism evidence="3 4">
    <name type="scientific">Tetrahymena thermophila (strain SB210)</name>
    <dbReference type="NCBI Taxonomy" id="312017"/>
    <lineage>
        <taxon>Eukaryota</taxon>
        <taxon>Sar</taxon>
        <taxon>Alveolata</taxon>
        <taxon>Ciliophora</taxon>
        <taxon>Intramacronucleata</taxon>
        <taxon>Oligohymenophorea</taxon>
        <taxon>Hymenostomatida</taxon>
        <taxon>Tetrahymenina</taxon>
        <taxon>Tetrahymenidae</taxon>
        <taxon>Tetrahymena</taxon>
    </lineage>
</organism>
<dbReference type="RefSeq" id="XP_001012671.1">
    <property type="nucleotide sequence ID" value="XM_001012671.1"/>
</dbReference>
<evidence type="ECO:0000313" key="3">
    <source>
        <dbReference type="EMBL" id="EAR92426.1"/>
    </source>
</evidence>
<protein>
    <submittedName>
        <fullName evidence="3">Uncharacterized protein</fullName>
    </submittedName>
</protein>
<dbReference type="HOGENOM" id="CLU_697358_0_0_1"/>
<name>Q236S4_TETTS</name>
<dbReference type="AlphaFoldDB" id="Q236S4"/>
<evidence type="ECO:0000313" key="4">
    <source>
        <dbReference type="Proteomes" id="UP000009168"/>
    </source>
</evidence>
<dbReference type="GeneID" id="7824267"/>